<dbReference type="HAMAP" id="MF_00244">
    <property type="entry name" value="NaMN_adenylyltr"/>
    <property type="match status" value="1"/>
</dbReference>
<keyword evidence="6 10" id="KW-0547">Nucleotide-binding</keyword>
<evidence type="ECO:0000259" key="11">
    <source>
        <dbReference type="Pfam" id="PF01467"/>
    </source>
</evidence>
<gene>
    <name evidence="10" type="primary">nadD</name>
    <name evidence="12" type="ORF">EDD66_103198</name>
</gene>
<keyword evidence="3 10" id="KW-0662">Pyridine nucleotide biosynthesis</keyword>
<comment type="caution">
    <text evidence="12">The sequence shown here is derived from an EMBL/GenBank/DDBJ whole genome shotgun (WGS) entry which is preliminary data.</text>
</comment>
<evidence type="ECO:0000256" key="6">
    <source>
        <dbReference type="ARBA" id="ARBA00022741"/>
    </source>
</evidence>
<evidence type="ECO:0000256" key="7">
    <source>
        <dbReference type="ARBA" id="ARBA00022840"/>
    </source>
</evidence>
<dbReference type="GO" id="GO:0005524">
    <property type="term" value="F:ATP binding"/>
    <property type="evidence" value="ECO:0007669"/>
    <property type="project" value="UniProtKB-KW"/>
</dbReference>
<proteinExistence type="inferred from homology"/>
<evidence type="ECO:0000313" key="13">
    <source>
        <dbReference type="Proteomes" id="UP000273083"/>
    </source>
</evidence>
<keyword evidence="4 10" id="KW-0808">Transferase</keyword>
<dbReference type="NCBIfam" id="NF000840">
    <property type="entry name" value="PRK00071.1-3"/>
    <property type="match status" value="1"/>
</dbReference>
<sequence>MENLKKIGIMGGTFNPIHNGHLALAARAYEQFKLDQILFMPSKNPPHKELKTIISDKHRVDMVSLAISDIPDFVLSTLELERGGTTYTVDTLDYLTKTEKDKMFYFILGADSLFELEDWLEPARIMEMAKIIVASRNTLSNENITERIQYLNSTYNTNIELIEMPPIDISSRHIRECIKNHHSICNYVPKPVEDYIYENNLYRT</sequence>
<feature type="domain" description="Cytidyltransferase-like" evidence="11">
    <location>
        <begin position="9"/>
        <end position="176"/>
    </location>
</feature>
<reference evidence="12 13" key="1">
    <citation type="submission" date="2018-11" db="EMBL/GenBank/DDBJ databases">
        <title>Genomic Encyclopedia of Type Strains, Phase IV (KMG-IV): sequencing the most valuable type-strain genomes for metagenomic binning, comparative biology and taxonomic classification.</title>
        <authorList>
            <person name="Goeker M."/>
        </authorList>
    </citation>
    <scope>NUCLEOTIDE SEQUENCE [LARGE SCALE GENOMIC DNA]</scope>
    <source>
        <strain evidence="12 13">DSM 26537</strain>
    </source>
</reference>
<dbReference type="EC" id="2.7.7.18" evidence="10"/>
<comment type="function">
    <text evidence="1 10">Catalyzes the reversible adenylation of nicotinate mononucleotide (NaMN) to nicotinic acid adenine dinucleotide (NaAD).</text>
</comment>
<dbReference type="Proteomes" id="UP000273083">
    <property type="component" value="Unassembled WGS sequence"/>
</dbReference>
<dbReference type="OrthoDB" id="5295945at2"/>
<dbReference type="Pfam" id="PF01467">
    <property type="entry name" value="CTP_transf_like"/>
    <property type="match status" value="1"/>
</dbReference>
<evidence type="ECO:0000313" key="12">
    <source>
        <dbReference type="EMBL" id="ROR29262.1"/>
    </source>
</evidence>
<evidence type="ECO:0000256" key="1">
    <source>
        <dbReference type="ARBA" id="ARBA00002324"/>
    </source>
</evidence>
<dbReference type="PANTHER" id="PTHR39321:SF3">
    <property type="entry name" value="PHOSPHOPANTETHEINE ADENYLYLTRANSFERASE"/>
    <property type="match status" value="1"/>
</dbReference>
<dbReference type="CDD" id="cd02165">
    <property type="entry name" value="NMNAT"/>
    <property type="match status" value="1"/>
</dbReference>
<evidence type="ECO:0000256" key="4">
    <source>
        <dbReference type="ARBA" id="ARBA00022679"/>
    </source>
</evidence>
<dbReference type="RefSeq" id="WP_123608709.1">
    <property type="nucleotide sequence ID" value="NZ_RJVG01000003.1"/>
</dbReference>
<evidence type="ECO:0000256" key="5">
    <source>
        <dbReference type="ARBA" id="ARBA00022695"/>
    </source>
</evidence>
<protein>
    <recommendedName>
        <fullName evidence="10">Probable nicotinate-nucleotide adenylyltransferase</fullName>
        <ecNumber evidence="10">2.7.7.18</ecNumber>
    </recommendedName>
    <alternativeName>
        <fullName evidence="10">Deamido-NAD(+) diphosphorylase</fullName>
    </alternativeName>
    <alternativeName>
        <fullName evidence="10">Deamido-NAD(+) pyrophosphorylase</fullName>
    </alternativeName>
    <alternativeName>
        <fullName evidence="10">Nicotinate mononucleotide adenylyltransferase</fullName>
        <shortName evidence="10">NaMN adenylyltransferase</shortName>
    </alternativeName>
</protein>
<evidence type="ECO:0000256" key="2">
    <source>
        <dbReference type="ARBA" id="ARBA00005019"/>
    </source>
</evidence>
<organism evidence="12 13">
    <name type="scientific">Mobilisporobacter senegalensis</name>
    <dbReference type="NCBI Taxonomy" id="1329262"/>
    <lineage>
        <taxon>Bacteria</taxon>
        <taxon>Bacillati</taxon>
        <taxon>Bacillota</taxon>
        <taxon>Clostridia</taxon>
        <taxon>Lachnospirales</taxon>
        <taxon>Lachnospiraceae</taxon>
        <taxon>Mobilisporobacter</taxon>
    </lineage>
</organism>
<dbReference type="InterPro" id="IPR014729">
    <property type="entry name" value="Rossmann-like_a/b/a_fold"/>
</dbReference>
<dbReference type="NCBIfam" id="TIGR00125">
    <property type="entry name" value="cyt_tran_rel"/>
    <property type="match status" value="1"/>
</dbReference>
<dbReference type="EMBL" id="RJVG01000003">
    <property type="protein sequence ID" value="ROR29262.1"/>
    <property type="molecule type" value="Genomic_DNA"/>
</dbReference>
<name>A0A3N1XVQ5_9FIRM</name>
<keyword evidence="8 10" id="KW-0520">NAD</keyword>
<dbReference type="UniPathway" id="UPA00253">
    <property type="reaction ID" value="UER00332"/>
</dbReference>
<comment type="catalytic activity">
    <reaction evidence="9 10">
        <text>nicotinate beta-D-ribonucleotide + ATP + H(+) = deamido-NAD(+) + diphosphate</text>
        <dbReference type="Rhea" id="RHEA:22860"/>
        <dbReference type="ChEBI" id="CHEBI:15378"/>
        <dbReference type="ChEBI" id="CHEBI:30616"/>
        <dbReference type="ChEBI" id="CHEBI:33019"/>
        <dbReference type="ChEBI" id="CHEBI:57502"/>
        <dbReference type="ChEBI" id="CHEBI:58437"/>
        <dbReference type="EC" id="2.7.7.18"/>
    </reaction>
</comment>
<evidence type="ECO:0000256" key="3">
    <source>
        <dbReference type="ARBA" id="ARBA00022642"/>
    </source>
</evidence>
<accession>A0A3N1XVQ5</accession>
<dbReference type="PANTHER" id="PTHR39321">
    <property type="entry name" value="NICOTINATE-NUCLEOTIDE ADENYLYLTRANSFERASE-RELATED"/>
    <property type="match status" value="1"/>
</dbReference>
<evidence type="ECO:0000256" key="8">
    <source>
        <dbReference type="ARBA" id="ARBA00023027"/>
    </source>
</evidence>
<keyword evidence="7 10" id="KW-0067">ATP-binding</keyword>
<dbReference type="Gene3D" id="3.40.50.620">
    <property type="entry name" value="HUPs"/>
    <property type="match status" value="1"/>
</dbReference>
<dbReference type="InterPro" id="IPR004821">
    <property type="entry name" value="Cyt_trans-like"/>
</dbReference>
<dbReference type="GO" id="GO:0009435">
    <property type="term" value="P:NAD+ biosynthetic process"/>
    <property type="evidence" value="ECO:0007669"/>
    <property type="project" value="UniProtKB-UniRule"/>
</dbReference>
<comment type="pathway">
    <text evidence="2 10">Cofactor biosynthesis; NAD(+) biosynthesis; deamido-NAD(+) from nicotinate D-ribonucleotide: step 1/1.</text>
</comment>
<dbReference type="AlphaFoldDB" id="A0A3N1XVQ5"/>
<keyword evidence="13" id="KW-1185">Reference proteome</keyword>
<dbReference type="InterPro" id="IPR005248">
    <property type="entry name" value="NadD/NMNAT"/>
</dbReference>
<comment type="similarity">
    <text evidence="10">Belongs to the NadD family.</text>
</comment>
<evidence type="ECO:0000256" key="10">
    <source>
        <dbReference type="HAMAP-Rule" id="MF_00244"/>
    </source>
</evidence>
<evidence type="ECO:0000256" key="9">
    <source>
        <dbReference type="ARBA" id="ARBA00048721"/>
    </source>
</evidence>
<dbReference type="SUPFAM" id="SSF52374">
    <property type="entry name" value="Nucleotidylyl transferase"/>
    <property type="match status" value="1"/>
</dbReference>
<keyword evidence="5 10" id="KW-0548">Nucleotidyltransferase</keyword>
<dbReference type="GO" id="GO:0004515">
    <property type="term" value="F:nicotinate-nucleotide adenylyltransferase activity"/>
    <property type="evidence" value="ECO:0007669"/>
    <property type="project" value="UniProtKB-UniRule"/>
</dbReference>
<dbReference type="NCBIfam" id="TIGR00482">
    <property type="entry name" value="nicotinate (nicotinamide) nucleotide adenylyltransferase"/>
    <property type="match status" value="1"/>
</dbReference>